<dbReference type="OrthoDB" id="48130at2759"/>
<dbReference type="EMBL" id="JAEPRD010000085">
    <property type="protein sequence ID" value="KAG2200300.1"/>
    <property type="molecule type" value="Genomic_DNA"/>
</dbReference>
<evidence type="ECO:0000313" key="2">
    <source>
        <dbReference type="Proteomes" id="UP000603453"/>
    </source>
</evidence>
<dbReference type="AlphaFoldDB" id="A0A8H7UYC1"/>
<name>A0A8H7UYC1_9FUNG</name>
<reference evidence="1" key="1">
    <citation type="submission" date="2020-12" db="EMBL/GenBank/DDBJ databases">
        <title>Metabolic potential, ecology and presence of endohyphal bacteria is reflected in genomic diversity of Mucoromycotina.</title>
        <authorList>
            <person name="Muszewska A."/>
            <person name="Okrasinska A."/>
            <person name="Steczkiewicz K."/>
            <person name="Drgas O."/>
            <person name="Orlowska M."/>
            <person name="Perlinska-Lenart U."/>
            <person name="Aleksandrzak-Piekarczyk T."/>
            <person name="Szatraj K."/>
            <person name="Zielenkiewicz U."/>
            <person name="Pilsyk S."/>
            <person name="Malc E."/>
            <person name="Mieczkowski P."/>
            <person name="Kruszewska J.S."/>
            <person name="Biernat P."/>
            <person name="Pawlowska J."/>
        </authorList>
    </citation>
    <scope>NUCLEOTIDE SEQUENCE</scope>
    <source>
        <strain evidence="1">WA0000017839</strain>
    </source>
</reference>
<dbReference type="GO" id="GO:0005634">
    <property type="term" value="C:nucleus"/>
    <property type="evidence" value="ECO:0007669"/>
    <property type="project" value="TreeGrafter"/>
</dbReference>
<accession>A0A8H7UYC1</accession>
<gene>
    <name evidence="1" type="ORF">INT47_000293</name>
</gene>
<dbReference type="InterPro" id="IPR039169">
    <property type="entry name" value="Abitram"/>
</dbReference>
<evidence type="ECO:0000313" key="1">
    <source>
        <dbReference type="EMBL" id="KAG2200300.1"/>
    </source>
</evidence>
<proteinExistence type="predicted"/>
<protein>
    <recommendedName>
        <fullName evidence="3">Protein Abitram</fullName>
    </recommendedName>
</protein>
<dbReference type="PANTHER" id="PTHR13651">
    <property type="entry name" value="PROTEIN ABITRAM"/>
    <property type="match status" value="1"/>
</dbReference>
<dbReference type="Gene3D" id="2.40.50.100">
    <property type="match status" value="1"/>
</dbReference>
<dbReference type="PANTHER" id="PTHR13651:SF0">
    <property type="entry name" value="PROTEIN ABITRAM"/>
    <property type="match status" value="1"/>
</dbReference>
<dbReference type="Proteomes" id="UP000603453">
    <property type="component" value="Unassembled WGS sequence"/>
</dbReference>
<dbReference type="InterPro" id="IPR011053">
    <property type="entry name" value="Single_hybrid_motif"/>
</dbReference>
<organism evidence="1 2">
    <name type="scientific">Mucor saturninus</name>
    <dbReference type="NCBI Taxonomy" id="64648"/>
    <lineage>
        <taxon>Eukaryota</taxon>
        <taxon>Fungi</taxon>
        <taxon>Fungi incertae sedis</taxon>
        <taxon>Mucoromycota</taxon>
        <taxon>Mucoromycotina</taxon>
        <taxon>Mucoromycetes</taxon>
        <taxon>Mucorales</taxon>
        <taxon>Mucorineae</taxon>
        <taxon>Mucoraceae</taxon>
        <taxon>Mucor</taxon>
    </lineage>
</organism>
<comment type="caution">
    <text evidence="1">The sequence shown here is derived from an EMBL/GenBank/DDBJ whole genome shotgun (WGS) entry which is preliminary data.</text>
</comment>
<dbReference type="SUPFAM" id="SSF51230">
    <property type="entry name" value="Single hybrid motif"/>
    <property type="match status" value="1"/>
</dbReference>
<keyword evidence="2" id="KW-1185">Reference proteome</keyword>
<sequence>MDAPADYDIKDYAQLTNNWSKDPTAYLDRYYSLYYKTVDTEADPLANSVYVRQSPNKVCVLGIVSPSTDIVKVVMNKKLVGEKVKKNTILCEFKDAQDNVVGHVKAEMEGKLLELNSRLEKEGTSLLANGHHMDTGFIAIILPRVDDTKVQLKGYQTEQEYKATQTARIVNESSRPNLETKSSCVIS</sequence>
<evidence type="ECO:0008006" key="3">
    <source>
        <dbReference type="Google" id="ProtNLM"/>
    </source>
</evidence>